<dbReference type="HAMAP" id="MF_00042">
    <property type="entry name" value="RNase_H"/>
    <property type="match status" value="1"/>
</dbReference>
<evidence type="ECO:0000259" key="13">
    <source>
        <dbReference type="PROSITE" id="PS50879"/>
    </source>
</evidence>
<dbReference type="InterPro" id="IPR012337">
    <property type="entry name" value="RNaseH-like_sf"/>
</dbReference>
<reference evidence="14" key="1">
    <citation type="journal article" date="2021" name="PeerJ">
        <title>Extensive microbial diversity within the chicken gut microbiome revealed by metagenomics and culture.</title>
        <authorList>
            <person name="Gilroy R."/>
            <person name="Ravi A."/>
            <person name="Getino M."/>
            <person name="Pursley I."/>
            <person name="Horton D.L."/>
            <person name="Alikhan N.F."/>
            <person name="Baker D."/>
            <person name="Gharbi K."/>
            <person name="Hall N."/>
            <person name="Watson M."/>
            <person name="Adriaenssens E.M."/>
            <person name="Foster-Nyarko E."/>
            <person name="Jarju S."/>
            <person name="Secka A."/>
            <person name="Antonio M."/>
            <person name="Oren A."/>
            <person name="Chaudhuri R.R."/>
            <person name="La Ragione R."/>
            <person name="Hildebrand F."/>
            <person name="Pallen M.J."/>
        </authorList>
    </citation>
    <scope>NUCLEOTIDE SEQUENCE</scope>
    <source>
        <strain evidence="14">CHK124-7917</strain>
    </source>
</reference>
<evidence type="ECO:0000256" key="11">
    <source>
        <dbReference type="HAMAP-Rule" id="MF_00042"/>
    </source>
</evidence>
<evidence type="ECO:0000256" key="3">
    <source>
        <dbReference type="ARBA" id="ARBA00005300"/>
    </source>
</evidence>
<keyword evidence="11" id="KW-0963">Cytoplasm</keyword>
<keyword evidence="6 11" id="KW-0540">Nuclease</keyword>
<evidence type="ECO:0000256" key="2">
    <source>
        <dbReference type="ARBA" id="ARBA00004065"/>
    </source>
</evidence>
<keyword evidence="7 11" id="KW-0479">Metal-binding</keyword>
<dbReference type="AlphaFoldDB" id="A0A921GEV6"/>
<dbReference type="Gene3D" id="3.30.420.10">
    <property type="entry name" value="Ribonuclease H-like superfamily/Ribonuclease H"/>
    <property type="match status" value="1"/>
</dbReference>
<evidence type="ECO:0000256" key="6">
    <source>
        <dbReference type="ARBA" id="ARBA00022722"/>
    </source>
</evidence>
<dbReference type="GO" id="GO:0000287">
    <property type="term" value="F:magnesium ion binding"/>
    <property type="evidence" value="ECO:0007669"/>
    <property type="project" value="UniProtKB-UniRule"/>
</dbReference>
<dbReference type="FunFam" id="3.30.420.10:FF:000089">
    <property type="entry name" value="Ribonuclease H"/>
    <property type="match status" value="1"/>
</dbReference>
<sequence length="158" mass="17426">MRVEAWSDGSSRGNPGPGGYGAVLRYTGPDGRAYERELSAGYRRTTNNRMELMGAIAALEALRRPCAVTITTDSQYVCNAFNKNWIGGWLRRGWKTASKQPVKNVDLWKRLLTACDPHEVTWAWVKGHAGHPENERCDELATAAADGTGLLEDAGFEE</sequence>
<dbReference type="GO" id="GO:0004523">
    <property type="term" value="F:RNA-DNA hybrid ribonuclease activity"/>
    <property type="evidence" value="ECO:0007669"/>
    <property type="project" value="UniProtKB-UniRule"/>
</dbReference>
<keyword evidence="8 11" id="KW-0255">Endonuclease</keyword>
<name>A0A921GEV6_9ACTN</name>
<dbReference type="PROSITE" id="PS50879">
    <property type="entry name" value="RNASE_H_1"/>
    <property type="match status" value="1"/>
</dbReference>
<accession>A0A921GEV6</accession>
<organism evidence="14 15">
    <name type="scientific">Thermophilibacter provencensis</name>
    <dbReference type="NCBI Taxonomy" id="1852386"/>
    <lineage>
        <taxon>Bacteria</taxon>
        <taxon>Bacillati</taxon>
        <taxon>Actinomycetota</taxon>
        <taxon>Coriobacteriia</taxon>
        <taxon>Coriobacteriales</taxon>
        <taxon>Atopobiaceae</taxon>
        <taxon>Thermophilibacter</taxon>
    </lineage>
</organism>
<evidence type="ECO:0000256" key="4">
    <source>
        <dbReference type="ARBA" id="ARBA00011245"/>
    </source>
</evidence>
<evidence type="ECO:0000256" key="7">
    <source>
        <dbReference type="ARBA" id="ARBA00022723"/>
    </source>
</evidence>
<feature type="binding site" evidence="11">
    <location>
        <position position="73"/>
    </location>
    <ligand>
        <name>Mg(2+)</name>
        <dbReference type="ChEBI" id="CHEBI:18420"/>
        <label>1</label>
    </ligand>
</feature>
<feature type="binding site" evidence="11">
    <location>
        <position position="8"/>
    </location>
    <ligand>
        <name>Mg(2+)</name>
        <dbReference type="ChEBI" id="CHEBI:18420"/>
        <label>1</label>
    </ligand>
</feature>
<dbReference type="Proteomes" id="UP000697330">
    <property type="component" value="Unassembled WGS sequence"/>
</dbReference>
<dbReference type="InterPro" id="IPR022892">
    <property type="entry name" value="RNaseHI"/>
</dbReference>
<dbReference type="GO" id="GO:0043137">
    <property type="term" value="P:DNA replication, removal of RNA primer"/>
    <property type="evidence" value="ECO:0007669"/>
    <property type="project" value="TreeGrafter"/>
</dbReference>
<reference evidence="14" key="2">
    <citation type="submission" date="2021-09" db="EMBL/GenBank/DDBJ databases">
        <authorList>
            <person name="Gilroy R."/>
        </authorList>
    </citation>
    <scope>NUCLEOTIDE SEQUENCE</scope>
    <source>
        <strain evidence="14">CHK124-7917</strain>
    </source>
</reference>
<dbReference type="EC" id="3.1.26.4" evidence="5 11"/>
<dbReference type="EMBL" id="DYWQ01000067">
    <property type="protein sequence ID" value="HJF45027.1"/>
    <property type="molecule type" value="Genomic_DNA"/>
</dbReference>
<comment type="catalytic activity">
    <reaction evidence="1 11">
        <text>Endonucleolytic cleavage to 5'-phosphomonoester.</text>
        <dbReference type="EC" id="3.1.26.4"/>
    </reaction>
</comment>
<feature type="binding site" evidence="11">
    <location>
        <position position="51"/>
    </location>
    <ligand>
        <name>Mg(2+)</name>
        <dbReference type="ChEBI" id="CHEBI:18420"/>
        <label>1</label>
    </ligand>
</feature>
<gene>
    <name evidence="11 14" type="primary">rnhA</name>
    <name evidence="14" type="ORF">K8U72_04495</name>
</gene>
<comment type="similarity">
    <text evidence="3 11">Belongs to the RNase H family.</text>
</comment>
<dbReference type="InterPro" id="IPR050092">
    <property type="entry name" value="RNase_H"/>
</dbReference>
<dbReference type="RefSeq" id="WP_075280912.1">
    <property type="nucleotide sequence ID" value="NZ_CALUGK010000028.1"/>
</dbReference>
<evidence type="ECO:0000313" key="14">
    <source>
        <dbReference type="EMBL" id="HJF45027.1"/>
    </source>
</evidence>
<dbReference type="GO" id="GO:0003676">
    <property type="term" value="F:nucleic acid binding"/>
    <property type="evidence" value="ECO:0007669"/>
    <property type="project" value="InterPro"/>
</dbReference>
<dbReference type="CDD" id="cd09278">
    <property type="entry name" value="RNase_HI_prokaryote_like"/>
    <property type="match status" value="1"/>
</dbReference>
<evidence type="ECO:0000256" key="12">
    <source>
        <dbReference type="SAM" id="MobiDB-lite"/>
    </source>
</evidence>
<evidence type="ECO:0000256" key="1">
    <source>
        <dbReference type="ARBA" id="ARBA00000077"/>
    </source>
</evidence>
<comment type="subunit">
    <text evidence="4 11">Monomer.</text>
</comment>
<dbReference type="PANTHER" id="PTHR10642:SF26">
    <property type="entry name" value="RIBONUCLEASE H1"/>
    <property type="match status" value="1"/>
</dbReference>
<comment type="function">
    <text evidence="2 11">Endonuclease that specifically degrades the RNA of RNA-DNA hybrids.</text>
</comment>
<dbReference type="SUPFAM" id="SSF53098">
    <property type="entry name" value="Ribonuclease H-like"/>
    <property type="match status" value="1"/>
</dbReference>
<feature type="binding site" evidence="11">
    <location>
        <position position="138"/>
    </location>
    <ligand>
        <name>Mg(2+)</name>
        <dbReference type="ChEBI" id="CHEBI:18420"/>
        <label>2</label>
    </ligand>
</feature>
<evidence type="ECO:0000256" key="8">
    <source>
        <dbReference type="ARBA" id="ARBA00022759"/>
    </source>
</evidence>
<proteinExistence type="inferred from homology"/>
<dbReference type="Pfam" id="PF00075">
    <property type="entry name" value="RNase_H"/>
    <property type="match status" value="1"/>
</dbReference>
<protein>
    <recommendedName>
        <fullName evidence="5 11">Ribonuclease H</fullName>
        <shortName evidence="11">RNase H</shortName>
        <ecNumber evidence="5 11">3.1.26.4</ecNumber>
    </recommendedName>
</protein>
<keyword evidence="10 11" id="KW-0460">Magnesium</keyword>
<dbReference type="InterPro" id="IPR036397">
    <property type="entry name" value="RNaseH_sf"/>
</dbReference>
<feature type="domain" description="RNase H type-1" evidence="13">
    <location>
        <begin position="1"/>
        <end position="146"/>
    </location>
</feature>
<dbReference type="GO" id="GO:0005737">
    <property type="term" value="C:cytoplasm"/>
    <property type="evidence" value="ECO:0007669"/>
    <property type="project" value="UniProtKB-SubCell"/>
</dbReference>
<feature type="binding site" evidence="11">
    <location>
        <position position="8"/>
    </location>
    <ligand>
        <name>Mg(2+)</name>
        <dbReference type="ChEBI" id="CHEBI:18420"/>
        <label>2</label>
    </ligand>
</feature>
<comment type="caution">
    <text evidence="14">The sequence shown here is derived from an EMBL/GenBank/DDBJ whole genome shotgun (WGS) entry which is preliminary data.</text>
</comment>
<dbReference type="PANTHER" id="PTHR10642">
    <property type="entry name" value="RIBONUCLEASE H1"/>
    <property type="match status" value="1"/>
</dbReference>
<dbReference type="NCBIfam" id="NF001236">
    <property type="entry name" value="PRK00203.1"/>
    <property type="match status" value="1"/>
</dbReference>
<dbReference type="OrthoDB" id="7845843at2"/>
<evidence type="ECO:0000256" key="5">
    <source>
        <dbReference type="ARBA" id="ARBA00012180"/>
    </source>
</evidence>
<evidence type="ECO:0000313" key="15">
    <source>
        <dbReference type="Proteomes" id="UP000697330"/>
    </source>
</evidence>
<comment type="cofactor">
    <cofactor evidence="11">
        <name>Mg(2+)</name>
        <dbReference type="ChEBI" id="CHEBI:18420"/>
    </cofactor>
    <text evidence="11">Binds 1 Mg(2+) ion per subunit. May bind a second metal ion at a regulatory site, or after substrate binding.</text>
</comment>
<dbReference type="InterPro" id="IPR002156">
    <property type="entry name" value="RNaseH_domain"/>
</dbReference>
<evidence type="ECO:0000256" key="10">
    <source>
        <dbReference type="ARBA" id="ARBA00022842"/>
    </source>
</evidence>
<evidence type="ECO:0000256" key="9">
    <source>
        <dbReference type="ARBA" id="ARBA00022801"/>
    </source>
</evidence>
<feature type="region of interest" description="Disordered" evidence="12">
    <location>
        <begin position="1"/>
        <end position="22"/>
    </location>
</feature>
<keyword evidence="9 11" id="KW-0378">Hydrolase</keyword>
<comment type="subcellular location">
    <subcellularLocation>
        <location evidence="11">Cytoplasm</location>
    </subcellularLocation>
</comment>